<keyword evidence="1" id="KW-0472">Membrane</keyword>
<keyword evidence="1" id="KW-0812">Transmembrane</keyword>
<accession>A0A165FHH9</accession>
<sequence>MQALTGLLLLAIVITLFWGLAGVIRGRPGSTRAVRTLTLRVGLSLGLFVLLLVGMLSGWWAPHAL</sequence>
<keyword evidence="1" id="KW-1133">Transmembrane helix</keyword>
<dbReference type="Proteomes" id="UP000076625">
    <property type="component" value="Unassembled WGS sequence"/>
</dbReference>
<dbReference type="EMBL" id="LQQU01000015">
    <property type="protein sequence ID" value="KZE33294.1"/>
    <property type="molecule type" value="Genomic_DNA"/>
</dbReference>
<gene>
    <name evidence="2" type="ORF">AVW16_09020</name>
</gene>
<evidence type="ECO:0000313" key="3">
    <source>
        <dbReference type="Proteomes" id="UP000076625"/>
    </source>
</evidence>
<evidence type="ECO:0000256" key="1">
    <source>
        <dbReference type="SAM" id="Phobius"/>
    </source>
</evidence>
<feature type="transmembrane region" description="Helical" evidence="1">
    <location>
        <begin position="6"/>
        <end position="25"/>
    </location>
</feature>
<feature type="transmembrane region" description="Helical" evidence="1">
    <location>
        <begin position="37"/>
        <end position="61"/>
    </location>
</feature>
<reference evidence="3" key="1">
    <citation type="submission" date="2016-01" db="EMBL/GenBank/DDBJ databases">
        <title>Draft genome of Chromobacterium sp. F49.</title>
        <authorList>
            <person name="Hong K.W."/>
        </authorList>
    </citation>
    <scope>NUCLEOTIDE SEQUENCE [LARGE SCALE GENOMIC DNA]</scope>
    <source>
        <strain evidence="3">CN10</strain>
    </source>
</reference>
<dbReference type="Pfam" id="PF11137">
    <property type="entry name" value="DUF2909"/>
    <property type="match status" value="1"/>
</dbReference>
<comment type="caution">
    <text evidence="2">The sequence shown here is derived from an EMBL/GenBank/DDBJ whole genome shotgun (WGS) entry which is preliminary data.</text>
</comment>
<dbReference type="RefSeq" id="WP_066611180.1">
    <property type="nucleotide sequence ID" value="NZ_LQQU01000015.1"/>
</dbReference>
<evidence type="ECO:0008006" key="4">
    <source>
        <dbReference type="Google" id="ProtNLM"/>
    </source>
</evidence>
<proteinExistence type="predicted"/>
<dbReference type="STRING" id="1452487.AVW16_09020"/>
<keyword evidence="3" id="KW-1185">Reference proteome</keyword>
<protein>
    <recommendedName>
        <fullName evidence="4">DUF2909 domain-containing protein</fullName>
    </recommendedName>
</protein>
<evidence type="ECO:0000313" key="2">
    <source>
        <dbReference type="EMBL" id="KZE33294.1"/>
    </source>
</evidence>
<dbReference type="OrthoDB" id="8687573at2"/>
<name>A0A165FHH9_9NEIS</name>
<organism evidence="2 3">
    <name type="scientific">Crenobacter luteus</name>
    <dbReference type="NCBI Taxonomy" id="1452487"/>
    <lineage>
        <taxon>Bacteria</taxon>
        <taxon>Pseudomonadati</taxon>
        <taxon>Pseudomonadota</taxon>
        <taxon>Betaproteobacteria</taxon>
        <taxon>Neisseriales</taxon>
        <taxon>Neisseriaceae</taxon>
        <taxon>Crenobacter</taxon>
    </lineage>
</organism>
<dbReference type="InterPro" id="IPR021313">
    <property type="entry name" value="DUF2909"/>
</dbReference>
<dbReference type="AlphaFoldDB" id="A0A165FHH9"/>